<dbReference type="OrthoDB" id="7509188at2"/>
<accession>A0A437M7N1</accession>
<gene>
    <name evidence="2" type="ORF">EOD43_07445</name>
</gene>
<name>A0A437M7N1_9SPHN</name>
<keyword evidence="3" id="KW-1185">Reference proteome</keyword>
<evidence type="ECO:0008006" key="4">
    <source>
        <dbReference type="Google" id="ProtNLM"/>
    </source>
</evidence>
<dbReference type="EMBL" id="SACN01000001">
    <property type="protein sequence ID" value="RVT93692.1"/>
    <property type="molecule type" value="Genomic_DNA"/>
</dbReference>
<dbReference type="Pfam" id="PF11836">
    <property type="entry name" value="Phage_TAC_11"/>
    <property type="match status" value="1"/>
</dbReference>
<sequence length="167" mass="17573">MGVGAGLLSLPTDIILPFADGEYKFALLLPQQIELEKTCGYIDAAGNQRRKGAIELYADLIAGVAVIEGEVVCNPHLGRASAFDCREVIRLGLIGGGKGEVNGAEVNVSAIRAKSLVETYVDTAPIVERWTLALAILRAAVEGYDPPKKAAPAKAPAAKPPRKPRSA</sequence>
<dbReference type="InterPro" id="IPR021791">
    <property type="entry name" value="Phage_TAC_11"/>
</dbReference>
<evidence type="ECO:0000313" key="3">
    <source>
        <dbReference type="Proteomes" id="UP000282971"/>
    </source>
</evidence>
<protein>
    <recommendedName>
        <fullName evidence="4">Gene transfer agent family protein</fullName>
    </recommendedName>
</protein>
<organism evidence="2 3">
    <name type="scientific">Sphingomonas crocodyli</name>
    <dbReference type="NCBI Taxonomy" id="1979270"/>
    <lineage>
        <taxon>Bacteria</taxon>
        <taxon>Pseudomonadati</taxon>
        <taxon>Pseudomonadota</taxon>
        <taxon>Alphaproteobacteria</taxon>
        <taxon>Sphingomonadales</taxon>
        <taxon>Sphingomonadaceae</taxon>
        <taxon>Sphingomonas</taxon>
    </lineage>
</organism>
<evidence type="ECO:0000313" key="2">
    <source>
        <dbReference type="EMBL" id="RVT93692.1"/>
    </source>
</evidence>
<reference evidence="2 3" key="1">
    <citation type="submission" date="2019-01" db="EMBL/GenBank/DDBJ databases">
        <authorList>
            <person name="Chen W.-M."/>
        </authorList>
    </citation>
    <scope>NUCLEOTIDE SEQUENCE [LARGE SCALE GENOMIC DNA]</scope>
    <source>
        <strain evidence="2 3">CCP-7</strain>
    </source>
</reference>
<comment type="caution">
    <text evidence="2">The sequence shown here is derived from an EMBL/GenBank/DDBJ whole genome shotgun (WGS) entry which is preliminary data.</text>
</comment>
<proteinExistence type="predicted"/>
<dbReference type="AlphaFoldDB" id="A0A437M7N1"/>
<evidence type="ECO:0000256" key="1">
    <source>
        <dbReference type="SAM" id="MobiDB-lite"/>
    </source>
</evidence>
<feature type="region of interest" description="Disordered" evidence="1">
    <location>
        <begin position="146"/>
        <end position="167"/>
    </location>
</feature>
<dbReference type="Proteomes" id="UP000282971">
    <property type="component" value="Unassembled WGS sequence"/>
</dbReference>